<dbReference type="InterPro" id="IPR036217">
    <property type="entry name" value="MethylDNA_cys_MeTrfase_DNAb"/>
</dbReference>
<dbReference type="InterPro" id="IPR014048">
    <property type="entry name" value="MethylDNA_cys_MeTrfase_DNA-bd"/>
</dbReference>
<evidence type="ECO:0000259" key="2">
    <source>
        <dbReference type="Pfam" id="PF01035"/>
    </source>
</evidence>
<accession>A0ABU3PYZ0</accession>
<dbReference type="InterPro" id="IPR036388">
    <property type="entry name" value="WH-like_DNA-bd_sf"/>
</dbReference>
<dbReference type="PANTHER" id="PTHR42942">
    <property type="entry name" value="6-O-METHYLGUANINE DNA METHYLTRANSFERASE"/>
    <property type="match status" value="1"/>
</dbReference>
<keyword evidence="1" id="KW-0227">DNA damage</keyword>
<dbReference type="Pfam" id="PF01035">
    <property type="entry name" value="DNA_binding_1"/>
    <property type="match status" value="1"/>
</dbReference>
<dbReference type="PANTHER" id="PTHR42942:SF1">
    <property type="entry name" value="ALKYLTRANSFERASE-LIKE PROTEIN 1"/>
    <property type="match status" value="1"/>
</dbReference>
<organism evidence="3 4">
    <name type="scientific">Nocardioides imazamoxiresistens</name>
    <dbReference type="NCBI Taxonomy" id="3231893"/>
    <lineage>
        <taxon>Bacteria</taxon>
        <taxon>Bacillati</taxon>
        <taxon>Actinomycetota</taxon>
        <taxon>Actinomycetes</taxon>
        <taxon>Propionibacteriales</taxon>
        <taxon>Nocardioidaceae</taxon>
        <taxon>Nocardioides</taxon>
    </lineage>
</organism>
<dbReference type="RefSeq" id="WP_315734295.1">
    <property type="nucleotide sequence ID" value="NZ_JAVYII010000007.1"/>
</dbReference>
<dbReference type="EMBL" id="JAVYII010000007">
    <property type="protein sequence ID" value="MDT9594478.1"/>
    <property type="molecule type" value="Genomic_DNA"/>
</dbReference>
<evidence type="ECO:0000313" key="4">
    <source>
        <dbReference type="Proteomes" id="UP001268542"/>
    </source>
</evidence>
<reference evidence="3 4" key="1">
    <citation type="submission" date="2023-08" db="EMBL/GenBank/DDBJ databases">
        <title>Nocardioides seae sp. nov., a bacterium isolated from a soil.</title>
        <authorList>
            <person name="Wang X."/>
        </authorList>
    </citation>
    <scope>NUCLEOTIDE SEQUENCE [LARGE SCALE GENOMIC DNA]</scope>
    <source>
        <strain evidence="3 4">YZH12</strain>
    </source>
</reference>
<protein>
    <submittedName>
        <fullName evidence="3">MGMT family protein</fullName>
    </submittedName>
</protein>
<gene>
    <name evidence="3" type="ORF">RDV89_15445</name>
</gene>
<proteinExistence type="predicted"/>
<evidence type="ECO:0000313" key="3">
    <source>
        <dbReference type="EMBL" id="MDT9594478.1"/>
    </source>
</evidence>
<dbReference type="InterPro" id="IPR052520">
    <property type="entry name" value="ATL_DNA_repair"/>
</dbReference>
<sequence>MDAEEHTELVLRVVEQVPPGRVTTYGAIAGVVGGGPRRVAAVMSRDSEGLPWWRVVRSDGTLPPHLWERAGAEYAVERTPLRAAARDGSRPVDVSAAFWSPPVPEPLVPPPG</sequence>
<dbReference type="SUPFAM" id="SSF46767">
    <property type="entry name" value="Methylated DNA-protein cysteine methyltransferase, C-terminal domain"/>
    <property type="match status" value="1"/>
</dbReference>
<dbReference type="Gene3D" id="1.10.10.10">
    <property type="entry name" value="Winged helix-like DNA-binding domain superfamily/Winged helix DNA-binding domain"/>
    <property type="match status" value="1"/>
</dbReference>
<feature type="domain" description="Methylated-DNA-[protein]-cysteine S-methyltransferase DNA binding" evidence="2">
    <location>
        <begin position="8"/>
        <end position="67"/>
    </location>
</feature>
<comment type="caution">
    <text evidence="3">The sequence shown here is derived from an EMBL/GenBank/DDBJ whole genome shotgun (WGS) entry which is preliminary data.</text>
</comment>
<dbReference type="Proteomes" id="UP001268542">
    <property type="component" value="Unassembled WGS sequence"/>
</dbReference>
<name>A0ABU3PYZ0_9ACTN</name>
<evidence type="ECO:0000256" key="1">
    <source>
        <dbReference type="ARBA" id="ARBA00022763"/>
    </source>
</evidence>
<keyword evidence="4" id="KW-1185">Reference proteome</keyword>